<proteinExistence type="predicted"/>
<dbReference type="OrthoDB" id="305075at2759"/>
<name>A0A8S1XL93_PAROT</name>
<feature type="compositionally biased region" description="Polar residues" evidence="1">
    <location>
        <begin position="192"/>
        <end position="203"/>
    </location>
</feature>
<feature type="region of interest" description="Disordered" evidence="1">
    <location>
        <begin position="25"/>
        <end position="49"/>
    </location>
</feature>
<evidence type="ECO:0000313" key="3">
    <source>
        <dbReference type="Proteomes" id="UP000683925"/>
    </source>
</evidence>
<sequence length="343" mass="39926">MGSTCKNICKPQLAEKELNINVVKKVKSKKQQQQQHSNGDSKTDPYCSSQLLIKEESIGDESKISQTLKDQPQFVKTKQINSIAVPTDRKNRFLNDQEQEVKYLIKQNLLKEQEELKQLQSEFEKQKQLQQEERDRQEREMEKTQQELENQFSFQNSFKQTQIEQTYVQSTSNPYLPRQTSQFAPKKADCDTVSQKSQISKTPTIPLKDQQVSPKSDMMRKSALKKSKQSKEEVASNNASIGTPKNEIKKKQQQDTFDKMFSECSFDERSQSGSHKTVKSVKSILKKNRSFSQRSISMGKNSIKSSHTVFKMKQTKKVRFSNDTNFNNERKGVPKLKRNWWEF</sequence>
<feature type="region of interest" description="Disordered" evidence="1">
    <location>
        <begin position="179"/>
        <end position="254"/>
    </location>
</feature>
<dbReference type="EMBL" id="CAJJDP010000125">
    <property type="protein sequence ID" value="CAD8201597.1"/>
    <property type="molecule type" value="Genomic_DNA"/>
</dbReference>
<feature type="compositionally biased region" description="Polar residues" evidence="1">
    <location>
        <begin position="36"/>
        <end position="49"/>
    </location>
</feature>
<protein>
    <submittedName>
        <fullName evidence="2">Uncharacterized protein</fullName>
    </submittedName>
</protein>
<reference evidence="2" key="1">
    <citation type="submission" date="2021-01" db="EMBL/GenBank/DDBJ databases">
        <authorList>
            <consortium name="Genoscope - CEA"/>
            <person name="William W."/>
        </authorList>
    </citation>
    <scope>NUCLEOTIDE SEQUENCE</scope>
</reference>
<organism evidence="2 3">
    <name type="scientific">Paramecium octaurelia</name>
    <dbReference type="NCBI Taxonomy" id="43137"/>
    <lineage>
        <taxon>Eukaryota</taxon>
        <taxon>Sar</taxon>
        <taxon>Alveolata</taxon>
        <taxon>Ciliophora</taxon>
        <taxon>Intramacronucleata</taxon>
        <taxon>Oligohymenophorea</taxon>
        <taxon>Peniculida</taxon>
        <taxon>Parameciidae</taxon>
        <taxon>Paramecium</taxon>
    </lineage>
</organism>
<accession>A0A8S1XL93</accession>
<keyword evidence="3" id="KW-1185">Reference proteome</keyword>
<comment type="caution">
    <text evidence="2">The sequence shown here is derived from an EMBL/GenBank/DDBJ whole genome shotgun (WGS) entry which is preliminary data.</text>
</comment>
<dbReference type="OMA" id="KLKRNWW"/>
<dbReference type="AlphaFoldDB" id="A0A8S1XL93"/>
<evidence type="ECO:0000256" key="1">
    <source>
        <dbReference type="SAM" id="MobiDB-lite"/>
    </source>
</evidence>
<feature type="region of interest" description="Disordered" evidence="1">
    <location>
        <begin position="125"/>
        <end position="146"/>
    </location>
</feature>
<evidence type="ECO:0000313" key="2">
    <source>
        <dbReference type="EMBL" id="CAD8201597.1"/>
    </source>
</evidence>
<gene>
    <name evidence="2" type="ORF">POCTA_138.1.T1250039</name>
</gene>
<dbReference type="Proteomes" id="UP000683925">
    <property type="component" value="Unassembled WGS sequence"/>
</dbReference>